<protein>
    <recommendedName>
        <fullName evidence="4 10">L-aspartate oxidase</fullName>
        <ecNumber evidence="4 10">1.4.3.16</ecNumber>
    </recommendedName>
</protein>
<evidence type="ECO:0000256" key="4">
    <source>
        <dbReference type="ARBA" id="ARBA00012173"/>
    </source>
</evidence>
<dbReference type="GO" id="GO:0008734">
    <property type="term" value="F:L-aspartate oxidase activity"/>
    <property type="evidence" value="ECO:0007669"/>
    <property type="project" value="UniProtKB-UniRule"/>
</dbReference>
<comment type="similarity">
    <text evidence="3 10">Belongs to the FAD-dependent oxidoreductase 2 family. NadB subfamily.</text>
</comment>
<evidence type="ECO:0000256" key="7">
    <source>
        <dbReference type="ARBA" id="ARBA00022827"/>
    </source>
</evidence>
<dbReference type="EMBL" id="PGGS01000004">
    <property type="protein sequence ID" value="PNH12748.1"/>
    <property type="molecule type" value="Genomic_DNA"/>
</dbReference>
<accession>A0A2J8AJQ8</accession>
<dbReference type="OrthoDB" id="71672at2759"/>
<dbReference type="NCBIfam" id="TIGR00551">
    <property type="entry name" value="nadB"/>
    <property type="match status" value="1"/>
</dbReference>
<comment type="cofactor">
    <cofactor evidence="1 10">
        <name>FAD</name>
        <dbReference type="ChEBI" id="CHEBI:57692"/>
    </cofactor>
</comment>
<dbReference type="Gene3D" id="3.50.50.60">
    <property type="entry name" value="FAD/NAD(P)-binding domain"/>
    <property type="match status" value="1"/>
</dbReference>
<organism evidence="14 15">
    <name type="scientific">Tetrabaena socialis</name>
    <dbReference type="NCBI Taxonomy" id="47790"/>
    <lineage>
        <taxon>Eukaryota</taxon>
        <taxon>Viridiplantae</taxon>
        <taxon>Chlorophyta</taxon>
        <taxon>core chlorophytes</taxon>
        <taxon>Chlorophyceae</taxon>
        <taxon>CS clade</taxon>
        <taxon>Chlamydomonadales</taxon>
        <taxon>Tetrabaenaceae</taxon>
        <taxon>Tetrabaena</taxon>
    </lineage>
</organism>
<dbReference type="InterPro" id="IPR005288">
    <property type="entry name" value="NadB"/>
</dbReference>
<dbReference type="EC" id="1.4.3.16" evidence="4 10"/>
<evidence type="ECO:0000256" key="5">
    <source>
        <dbReference type="ARBA" id="ARBA00022630"/>
    </source>
</evidence>
<evidence type="ECO:0000259" key="13">
    <source>
        <dbReference type="Pfam" id="PF02910"/>
    </source>
</evidence>
<keyword evidence="6 10" id="KW-0662">Pyridine nucleotide biosynthesis</keyword>
<dbReference type="SUPFAM" id="SSF56425">
    <property type="entry name" value="Succinate dehydrogenase/fumarate reductase flavoprotein, catalytic domain"/>
    <property type="match status" value="1"/>
</dbReference>
<reference evidence="14 15" key="1">
    <citation type="journal article" date="2017" name="Mol. Biol. Evol.">
        <title>The 4-celled Tetrabaena socialis nuclear genome reveals the essential components for genetic control of cell number at the origin of multicellularity in the volvocine lineage.</title>
        <authorList>
            <person name="Featherston J."/>
            <person name="Arakaki Y."/>
            <person name="Hanschen E.R."/>
            <person name="Ferris P.J."/>
            <person name="Michod R.E."/>
            <person name="Olson B.J.S.C."/>
            <person name="Nozaki H."/>
            <person name="Durand P.M."/>
        </authorList>
    </citation>
    <scope>NUCLEOTIDE SEQUENCE [LARGE SCALE GENOMIC DNA]</scope>
    <source>
        <strain evidence="14 15">NIES-571</strain>
    </source>
</reference>
<dbReference type="GO" id="GO:0009435">
    <property type="term" value="P:NAD+ biosynthetic process"/>
    <property type="evidence" value="ECO:0007669"/>
    <property type="project" value="UniProtKB-UniPathway"/>
</dbReference>
<dbReference type="InterPro" id="IPR015939">
    <property type="entry name" value="Fum_Rdtase/Succ_DH_flav-like_C"/>
</dbReference>
<comment type="caution">
    <text evidence="14">The sequence shown here is derived from an EMBL/GenBank/DDBJ whole genome shotgun (WGS) entry which is preliminary data.</text>
</comment>
<dbReference type="Pfam" id="PF00890">
    <property type="entry name" value="FAD_binding_2"/>
    <property type="match status" value="1"/>
</dbReference>
<evidence type="ECO:0000256" key="6">
    <source>
        <dbReference type="ARBA" id="ARBA00022642"/>
    </source>
</evidence>
<evidence type="ECO:0000256" key="3">
    <source>
        <dbReference type="ARBA" id="ARBA00008562"/>
    </source>
</evidence>
<dbReference type="Gene3D" id="3.90.700.10">
    <property type="entry name" value="Succinate dehydrogenase/fumarate reductase flavoprotein, catalytic domain"/>
    <property type="match status" value="1"/>
</dbReference>
<evidence type="ECO:0000256" key="11">
    <source>
        <dbReference type="SAM" id="MobiDB-lite"/>
    </source>
</evidence>
<dbReference type="UniPathway" id="UPA00253">
    <property type="reaction ID" value="UER00326"/>
</dbReference>
<feature type="domain" description="FAD-dependent oxidoreductase 2 FAD-binding" evidence="12">
    <location>
        <begin position="81"/>
        <end position="472"/>
    </location>
</feature>
<keyword evidence="8 10" id="KW-0560">Oxidoreductase</keyword>
<dbReference type="FunFam" id="3.90.700.10:FF:000002">
    <property type="entry name" value="L-aspartate oxidase"/>
    <property type="match status" value="1"/>
</dbReference>
<comment type="subcellular location">
    <subcellularLocation>
        <location evidence="10">Plastid</location>
        <location evidence="10">Chloroplast</location>
    </subcellularLocation>
</comment>
<gene>
    <name evidence="14" type="ORF">TSOC_000266</name>
</gene>
<dbReference type="InterPro" id="IPR003953">
    <property type="entry name" value="FAD-dep_OxRdtase_2_FAD-bd"/>
</dbReference>
<dbReference type="SUPFAM" id="SSF51905">
    <property type="entry name" value="FAD/NAD(P)-binding domain"/>
    <property type="match status" value="1"/>
</dbReference>
<dbReference type="InterPro" id="IPR027477">
    <property type="entry name" value="Succ_DH/fumarate_Rdtase_cat_sf"/>
</dbReference>
<dbReference type="Gene3D" id="1.20.58.100">
    <property type="entry name" value="Fumarate reductase/succinate dehydrogenase flavoprotein-like, C-terminal domain"/>
    <property type="match status" value="1"/>
</dbReference>
<feature type="region of interest" description="Disordered" evidence="11">
    <location>
        <begin position="647"/>
        <end position="678"/>
    </location>
</feature>
<feature type="domain" description="Fumarate reductase/succinate dehydrogenase flavoprotein-like C-terminal" evidence="13">
    <location>
        <begin position="531"/>
        <end position="616"/>
    </location>
</feature>
<comment type="function">
    <text evidence="10">Catalyzes the oxidation of L-aspartate to iminoaspartate.</text>
</comment>
<evidence type="ECO:0000313" key="15">
    <source>
        <dbReference type="Proteomes" id="UP000236333"/>
    </source>
</evidence>
<evidence type="ECO:0000256" key="8">
    <source>
        <dbReference type="ARBA" id="ARBA00023002"/>
    </source>
</evidence>
<dbReference type="GO" id="GO:0009507">
    <property type="term" value="C:chloroplast"/>
    <property type="evidence" value="ECO:0007669"/>
    <property type="project" value="UniProtKB-SubCell"/>
</dbReference>
<evidence type="ECO:0000256" key="1">
    <source>
        <dbReference type="ARBA" id="ARBA00001974"/>
    </source>
</evidence>
<dbReference type="PANTHER" id="PTHR42716:SF2">
    <property type="entry name" value="L-ASPARTATE OXIDASE, CHLOROPLASTIC"/>
    <property type="match status" value="1"/>
</dbReference>
<dbReference type="SUPFAM" id="SSF46977">
    <property type="entry name" value="Succinate dehydrogenase/fumarate reductase flavoprotein C-terminal domain"/>
    <property type="match status" value="1"/>
</dbReference>
<name>A0A2J8AJQ8_9CHLO</name>
<sequence length="678" mass="73242">MALSQGRASAASRLHAAPSMLRARACRGLRLTTGRAGLARPPRNTVQAFADVNFDAFRPRPVAAASRHVAHELAPPVKQHDFLVIGSGIAGLTYALKVADYGTVAIITKDHASEGCTRYAQGGVCAVLDKSDSVGDHVRDTVVAGAFLNDLHLLLMLASAAASAARAVEVVCREGPARVMELVELGAEFTRNADGSLHLTKEGGHNNRRIVHAADMTGAEVERALLASARAHPNIQFYEHHMVVDLVVDEYGGAPHCFGADVLDQRGNIMTRFLGLSTLLASGGAGQIYPNTTNPHVSTGDGIAMAYRAHANVSNMEFVQFHPTGLYNPKGAGSTFLITEAVRGEGGVLLNKAGERFMTSYDDRLELAPRDVVARAIHDQLLRHGDKHVWLDISHKPRHEVLHHFPNIAATCLELGIDIARDPIPVVPAQHYTCGGVATGLLGETNVQGLFACGEVACSGLHGANRLASNSLLEGLVFAERAVNPSVAHAEHALRNCSRQLHYAAASADFRGPRAARDLNPALGEWVATRRQELRDVMWRCCGIVRRTKELQAARDYVVSLYIETKAIYKNYGINTELVELFNMATVAELVVSCAMQRKESRGLHFSADYPQADEAQRRPSVINAELKSRYDLSPYMRNMPSVLPAGIGGPASANPSKRLMRKSAPRELAVRSAPQDL</sequence>
<evidence type="ECO:0000256" key="2">
    <source>
        <dbReference type="ARBA" id="ARBA00004950"/>
    </source>
</evidence>
<dbReference type="PANTHER" id="PTHR42716">
    <property type="entry name" value="L-ASPARTATE OXIDASE"/>
    <property type="match status" value="1"/>
</dbReference>
<dbReference type="InterPro" id="IPR036188">
    <property type="entry name" value="FAD/NAD-bd_sf"/>
</dbReference>
<keyword evidence="7 10" id="KW-0274">FAD</keyword>
<keyword evidence="15" id="KW-1185">Reference proteome</keyword>
<dbReference type="InterPro" id="IPR037099">
    <property type="entry name" value="Fum_R/Succ_DH_flav-like_C_sf"/>
</dbReference>
<comment type="pathway">
    <text evidence="2 10">Cofactor biosynthesis; NAD(+) biosynthesis; iminoaspartate from L-aspartate (oxidase route): step 1/1.</text>
</comment>
<dbReference type="Pfam" id="PF02910">
    <property type="entry name" value="Succ_DH_flav_C"/>
    <property type="match status" value="1"/>
</dbReference>
<keyword evidence="5 10" id="KW-0285">Flavoprotein</keyword>
<evidence type="ECO:0000256" key="9">
    <source>
        <dbReference type="ARBA" id="ARBA00050942"/>
    </source>
</evidence>
<dbReference type="Proteomes" id="UP000236333">
    <property type="component" value="Unassembled WGS sequence"/>
</dbReference>
<proteinExistence type="inferred from homology"/>
<dbReference type="AlphaFoldDB" id="A0A2J8AJQ8"/>
<evidence type="ECO:0000313" key="14">
    <source>
        <dbReference type="EMBL" id="PNH12748.1"/>
    </source>
</evidence>
<evidence type="ECO:0000259" key="12">
    <source>
        <dbReference type="Pfam" id="PF00890"/>
    </source>
</evidence>
<evidence type="ECO:0000256" key="10">
    <source>
        <dbReference type="RuleBase" id="RU362049"/>
    </source>
</evidence>
<comment type="catalytic activity">
    <reaction evidence="9 10">
        <text>L-aspartate + O2 = iminosuccinate + H2O2</text>
        <dbReference type="Rhea" id="RHEA:25876"/>
        <dbReference type="ChEBI" id="CHEBI:15379"/>
        <dbReference type="ChEBI" id="CHEBI:16240"/>
        <dbReference type="ChEBI" id="CHEBI:29991"/>
        <dbReference type="ChEBI" id="CHEBI:77875"/>
        <dbReference type="EC" id="1.4.3.16"/>
    </reaction>
</comment>
<dbReference type="PRINTS" id="PR00368">
    <property type="entry name" value="FADPNR"/>
</dbReference>